<reference evidence="2 3" key="1">
    <citation type="journal article" date="2018" name="Front. Microbiol.">
        <title>Pseudomonas orientalis F9: A Potent Antagonist against Phytopathogens with Phytotoxic Effect in the Apple Flower.</title>
        <authorList>
            <person name="Zengerer V."/>
            <person name="Schmid M."/>
            <person name="Bieri M."/>
            <person name="Muller D.C."/>
            <person name="Remus-Emsermann M.N.P."/>
            <person name="Ahrens C.H."/>
            <person name="Pelludat C."/>
        </authorList>
    </citation>
    <scope>NUCLEOTIDE SEQUENCE [LARGE SCALE GENOMIC DNA]</scope>
    <source>
        <strain evidence="2 3">F9</strain>
    </source>
</reference>
<keyword evidence="1" id="KW-0732">Signal</keyword>
<evidence type="ECO:0000313" key="3">
    <source>
        <dbReference type="Proteomes" id="UP000239888"/>
    </source>
</evidence>
<dbReference type="EMBL" id="CP018049">
    <property type="protein sequence ID" value="AUZ45309.1"/>
    <property type="molecule type" value="Genomic_DNA"/>
</dbReference>
<dbReference type="KEGG" id="poi:BOP93_06770"/>
<evidence type="ECO:0008006" key="4">
    <source>
        <dbReference type="Google" id="ProtNLM"/>
    </source>
</evidence>
<accession>A0A2L0RTE1</accession>
<dbReference type="AlphaFoldDB" id="A0A2L0RTE1"/>
<evidence type="ECO:0000313" key="2">
    <source>
        <dbReference type="EMBL" id="AUZ45309.1"/>
    </source>
</evidence>
<evidence type="ECO:0000256" key="1">
    <source>
        <dbReference type="SAM" id="SignalP"/>
    </source>
</evidence>
<gene>
    <name evidence="2" type="ORF">BOP93_06770</name>
</gene>
<dbReference type="RefSeq" id="WP_104502036.1">
    <property type="nucleotide sequence ID" value="NZ_CP018049.1"/>
</dbReference>
<organism evidence="2 3">
    <name type="scientific">Pseudomonas orientalis</name>
    <dbReference type="NCBI Taxonomy" id="76758"/>
    <lineage>
        <taxon>Bacteria</taxon>
        <taxon>Pseudomonadati</taxon>
        <taxon>Pseudomonadota</taxon>
        <taxon>Gammaproteobacteria</taxon>
        <taxon>Pseudomonadales</taxon>
        <taxon>Pseudomonadaceae</taxon>
        <taxon>Pseudomonas</taxon>
    </lineage>
</organism>
<proteinExistence type="predicted"/>
<feature type="chain" id="PRO_5014940839" description="DUF3757 domain-containing protein" evidence="1">
    <location>
        <begin position="20"/>
        <end position="144"/>
    </location>
</feature>
<protein>
    <recommendedName>
        <fullName evidence="4">DUF3757 domain-containing protein</fullName>
    </recommendedName>
</protein>
<feature type="signal peptide" evidence="1">
    <location>
        <begin position="1"/>
        <end position="19"/>
    </location>
</feature>
<sequence>MLKQLMYMLLLIVCIVGQAQGNQFCPDKSKIQTGTGYFQYQANGVLWQGPRVEPGEFIHAFSGAVFAPEKGDDRSNGLVEKCVYTNQRDELVVLRPCLSGDASGMSLADSLHWERDSASFDQLVYLCKENQPGNCAFNVKDSWR</sequence>
<name>A0A2L0RTE1_9PSED</name>
<dbReference type="Pfam" id="PF12582">
    <property type="entry name" value="DUF3757"/>
    <property type="match status" value="1"/>
</dbReference>
<dbReference type="Proteomes" id="UP000239888">
    <property type="component" value="Chromosome"/>
</dbReference>
<dbReference type="InterPro" id="IPR022231">
    <property type="entry name" value="DUF3757"/>
</dbReference>